<accession>A0ABV3D8V1</accession>
<comment type="caution">
    <text evidence="2">The sequence shown here is derived from an EMBL/GenBank/DDBJ whole genome shotgun (WGS) entry which is preliminary data.</text>
</comment>
<evidence type="ECO:0000256" key="1">
    <source>
        <dbReference type="SAM" id="MobiDB-lite"/>
    </source>
</evidence>
<gene>
    <name evidence="2" type="ORF">AB0C36_00110</name>
</gene>
<feature type="compositionally biased region" description="Low complexity" evidence="1">
    <location>
        <begin position="324"/>
        <end position="341"/>
    </location>
</feature>
<organism evidence="2 3">
    <name type="scientific">Streptodolium elevatio</name>
    <dbReference type="NCBI Taxonomy" id="3157996"/>
    <lineage>
        <taxon>Bacteria</taxon>
        <taxon>Bacillati</taxon>
        <taxon>Actinomycetota</taxon>
        <taxon>Actinomycetes</taxon>
        <taxon>Kitasatosporales</taxon>
        <taxon>Streptomycetaceae</taxon>
        <taxon>Streptodolium</taxon>
    </lineage>
</organism>
<feature type="region of interest" description="Disordered" evidence="1">
    <location>
        <begin position="203"/>
        <end position="223"/>
    </location>
</feature>
<evidence type="ECO:0008006" key="4">
    <source>
        <dbReference type="Google" id="ProtNLM"/>
    </source>
</evidence>
<sequence>MTVDTGRESGPGATWRPPAGIGAGVALGVGEQGIEPPADFVRPALSLPVWWDDDAGVSAPAMSFEKPAAPPPVPSAPPMARAASAAPAAALVAAPSVLPPVAPTDADLGPPVPSAVRPAAVPVPADPLPGPFEERHGTGGIGGLDGVDGADGDPDFGWSFEPDPEFGWEEPTKPSPPWWRHPIALLSAAVVFVGVAGTYVMLGSEEEEPPPPPPSAAPQPATPISPEELAAHQARSVAVKTAEGRLQVTWKVPDLPEDVVGYAVVAQTPTGELLDRKLVDPDELVAVFTDRAALPGTCAVVTTLVRAAPSLMLAKGNAVCLPTASGSPGAGAGTSSPGSTGTPPPAAPDAGADAQDEPAPVAPDEE</sequence>
<evidence type="ECO:0000313" key="2">
    <source>
        <dbReference type="EMBL" id="MEU8131892.1"/>
    </source>
</evidence>
<name>A0ABV3D8V1_9ACTN</name>
<feature type="region of interest" description="Disordered" evidence="1">
    <location>
        <begin position="139"/>
        <end position="174"/>
    </location>
</feature>
<keyword evidence="3" id="KW-1185">Reference proteome</keyword>
<evidence type="ECO:0000313" key="3">
    <source>
        <dbReference type="Proteomes" id="UP001551482"/>
    </source>
</evidence>
<reference evidence="2 3" key="1">
    <citation type="submission" date="2024-06" db="EMBL/GenBank/DDBJ databases">
        <title>The Natural Products Discovery Center: Release of the First 8490 Sequenced Strains for Exploring Actinobacteria Biosynthetic Diversity.</title>
        <authorList>
            <person name="Kalkreuter E."/>
            <person name="Kautsar S.A."/>
            <person name="Yang D."/>
            <person name="Bader C.D."/>
            <person name="Teijaro C.N."/>
            <person name="Fluegel L."/>
            <person name="Davis C.M."/>
            <person name="Simpson J.R."/>
            <person name="Lauterbach L."/>
            <person name="Steele A.D."/>
            <person name="Gui C."/>
            <person name="Meng S."/>
            <person name="Li G."/>
            <person name="Viehrig K."/>
            <person name="Ye F."/>
            <person name="Su P."/>
            <person name="Kiefer A.F."/>
            <person name="Nichols A."/>
            <person name="Cepeda A.J."/>
            <person name="Yan W."/>
            <person name="Fan B."/>
            <person name="Jiang Y."/>
            <person name="Adhikari A."/>
            <person name="Zheng C.-J."/>
            <person name="Schuster L."/>
            <person name="Cowan T.M."/>
            <person name="Smanski M.J."/>
            <person name="Chevrette M.G."/>
            <person name="De Carvalho L.P.S."/>
            <person name="Shen B."/>
        </authorList>
    </citation>
    <scope>NUCLEOTIDE SEQUENCE [LARGE SCALE GENOMIC DNA]</scope>
    <source>
        <strain evidence="2 3">NPDC048946</strain>
    </source>
</reference>
<proteinExistence type="predicted"/>
<dbReference type="EMBL" id="JBEZFP010000001">
    <property type="protein sequence ID" value="MEU8131892.1"/>
    <property type="molecule type" value="Genomic_DNA"/>
</dbReference>
<protein>
    <recommendedName>
        <fullName evidence="4">Fibronectin type-III domain-containing protein</fullName>
    </recommendedName>
</protein>
<feature type="region of interest" description="Disordered" evidence="1">
    <location>
        <begin position="324"/>
        <end position="366"/>
    </location>
</feature>
<feature type="compositionally biased region" description="Pro residues" evidence="1">
    <location>
        <begin position="210"/>
        <end position="223"/>
    </location>
</feature>
<dbReference type="Proteomes" id="UP001551482">
    <property type="component" value="Unassembled WGS sequence"/>
</dbReference>
<dbReference type="RefSeq" id="WP_358346840.1">
    <property type="nucleotide sequence ID" value="NZ_JBEZFP010000001.1"/>
</dbReference>
<feature type="region of interest" description="Disordered" evidence="1">
    <location>
        <begin position="1"/>
        <end position="20"/>
    </location>
</feature>